<dbReference type="Pfam" id="PF13181">
    <property type="entry name" value="TPR_8"/>
    <property type="match status" value="1"/>
</dbReference>
<feature type="repeat" description="TPR" evidence="3">
    <location>
        <begin position="174"/>
        <end position="207"/>
    </location>
</feature>
<dbReference type="Proteomes" id="UP000837932">
    <property type="component" value="Unassembled WGS sequence"/>
</dbReference>
<feature type="repeat" description="TPR" evidence="3">
    <location>
        <begin position="106"/>
        <end position="139"/>
    </location>
</feature>
<feature type="transmembrane region" description="Helical" evidence="4">
    <location>
        <begin position="387"/>
        <end position="408"/>
    </location>
</feature>
<feature type="transmembrane region" description="Helical" evidence="4">
    <location>
        <begin position="264"/>
        <end position="286"/>
    </location>
</feature>
<name>A0ABN8EUY0_9BACT</name>
<evidence type="ECO:0000256" key="1">
    <source>
        <dbReference type="ARBA" id="ARBA00022737"/>
    </source>
</evidence>
<gene>
    <name evidence="5" type="primary">bepA_1</name>
    <name evidence="5" type="ORF">EMA8858_00814</name>
</gene>
<dbReference type="Gene3D" id="1.25.40.10">
    <property type="entry name" value="Tetratricopeptide repeat domain"/>
    <property type="match status" value="1"/>
</dbReference>
<evidence type="ECO:0000313" key="6">
    <source>
        <dbReference type="Proteomes" id="UP000837932"/>
    </source>
</evidence>
<keyword evidence="4" id="KW-1133">Transmembrane helix</keyword>
<protein>
    <submittedName>
        <fullName evidence="5">Beta-barrel assembly-enhancing protease</fullName>
        <ecNumber evidence="5">3.4.-.-</ecNumber>
    </submittedName>
</protein>
<feature type="transmembrane region" description="Helical" evidence="4">
    <location>
        <begin position="326"/>
        <end position="346"/>
    </location>
</feature>
<keyword evidence="5" id="KW-0378">Hydrolase</keyword>
<feature type="transmembrane region" description="Helical" evidence="4">
    <location>
        <begin position="298"/>
        <end position="320"/>
    </location>
</feature>
<keyword evidence="6" id="KW-1185">Reference proteome</keyword>
<organism evidence="5 6">
    <name type="scientific">Emticicia aquatica</name>
    <dbReference type="NCBI Taxonomy" id="1681835"/>
    <lineage>
        <taxon>Bacteria</taxon>
        <taxon>Pseudomonadati</taxon>
        <taxon>Bacteroidota</taxon>
        <taxon>Cytophagia</taxon>
        <taxon>Cytophagales</taxon>
        <taxon>Leadbetterellaceae</taxon>
        <taxon>Emticicia</taxon>
    </lineage>
</organism>
<dbReference type="PROSITE" id="PS50005">
    <property type="entry name" value="TPR"/>
    <property type="match status" value="3"/>
</dbReference>
<dbReference type="EC" id="3.4.-.-" evidence="5"/>
<dbReference type="PANTHER" id="PTHR44943">
    <property type="entry name" value="CELLULOSE SYNTHASE OPERON PROTEIN C"/>
    <property type="match status" value="1"/>
</dbReference>
<dbReference type="EMBL" id="CAKLPY010000001">
    <property type="protein sequence ID" value="CAH0994702.1"/>
    <property type="molecule type" value="Genomic_DNA"/>
</dbReference>
<feature type="transmembrane region" description="Helical" evidence="4">
    <location>
        <begin position="353"/>
        <end position="375"/>
    </location>
</feature>
<dbReference type="PANTHER" id="PTHR44943:SF8">
    <property type="entry name" value="TPR REPEAT-CONTAINING PROTEIN MJ0263"/>
    <property type="match status" value="1"/>
</dbReference>
<keyword evidence="1" id="KW-0677">Repeat</keyword>
<evidence type="ECO:0000313" key="5">
    <source>
        <dbReference type="EMBL" id="CAH0994702.1"/>
    </source>
</evidence>
<feature type="transmembrane region" description="Helical" evidence="4">
    <location>
        <begin position="228"/>
        <end position="252"/>
    </location>
</feature>
<dbReference type="InterPro" id="IPR051685">
    <property type="entry name" value="Ycf3/AcsC/BcsC/TPR_MFPF"/>
</dbReference>
<dbReference type="GO" id="GO:0006508">
    <property type="term" value="P:proteolysis"/>
    <property type="evidence" value="ECO:0007669"/>
    <property type="project" value="UniProtKB-KW"/>
</dbReference>
<dbReference type="SUPFAM" id="SSF48452">
    <property type="entry name" value="TPR-like"/>
    <property type="match status" value="1"/>
</dbReference>
<feature type="repeat" description="TPR" evidence="3">
    <location>
        <begin position="4"/>
        <end position="37"/>
    </location>
</feature>
<keyword evidence="4" id="KW-0812">Transmembrane</keyword>
<accession>A0ABN8EUY0</accession>
<comment type="caution">
    <text evidence="5">The sequence shown here is derived from an EMBL/GenBank/DDBJ whole genome shotgun (WGS) entry which is preliminary data.</text>
</comment>
<sequence length="411" mass="47260">MQNSDTQLQRARHLYQINRKEQAIEELTKLLETDPDNIDALYIIVPCLIEIGDTEKADIYWQKLVQLTPNIGLTHYYHAIILDKFDKEKEAEEAIWEAIHLEPYDADFWAFLTAIYIDKKEWEKALEYAEKGLEIEPENTLCLNHRTLCLTKLDRKDELNDSIIDALNANPYNSYTHTNVGWSKLEKNQNNDAEEHFKEALRIDPNNDYAKEGMKETIKARNPIYRLFLNYSFWIGKQQSLVQWAVILGVYFAQRTLPPPFSTIVMIIVLTSWLITPLSNFILIFYKNGKFLLTNLQRIGATIIGTLIGISILGVTVGLLFNLPDITTIIGLFGVFASLPIAGLTSSESNYKLWWIKIIGFGLPVCGIFAVLIMLSDYVNLNPNIELFNSVWDIFSIGSILTTWFFAFRSR</sequence>
<evidence type="ECO:0000256" key="3">
    <source>
        <dbReference type="PROSITE-ProRule" id="PRU00339"/>
    </source>
</evidence>
<proteinExistence type="predicted"/>
<dbReference type="RefSeq" id="WP_238804697.1">
    <property type="nucleotide sequence ID" value="NZ_CAKLPY010000001.1"/>
</dbReference>
<dbReference type="InterPro" id="IPR019734">
    <property type="entry name" value="TPR_rpt"/>
</dbReference>
<evidence type="ECO:0000256" key="2">
    <source>
        <dbReference type="ARBA" id="ARBA00022803"/>
    </source>
</evidence>
<keyword evidence="5" id="KW-0645">Protease</keyword>
<dbReference type="SMART" id="SM00028">
    <property type="entry name" value="TPR"/>
    <property type="match status" value="4"/>
</dbReference>
<reference evidence="5" key="1">
    <citation type="submission" date="2021-12" db="EMBL/GenBank/DDBJ databases">
        <authorList>
            <person name="Rodrigo-Torres L."/>
            <person name="Arahal R. D."/>
            <person name="Lucena T."/>
        </authorList>
    </citation>
    <scope>NUCLEOTIDE SEQUENCE</scope>
    <source>
        <strain evidence="5">CECT 8858</strain>
    </source>
</reference>
<keyword evidence="2 3" id="KW-0802">TPR repeat</keyword>
<dbReference type="GO" id="GO:0008233">
    <property type="term" value="F:peptidase activity"/>
    <property type="evidence" value="ECO:0007669"/>
    <property type="project" value="UniProtKB-KW"/>
</dbReference>
<dbReference type="InterPro" id="IPR011990">
    <property type="entry name" value="TPR-like_helical_dom_sf"/>
</dbReference>
<evidence type="ECO:0000256" key="4">
    <source>
        <dbReference type="SAM" id="Phobius"/>
    </source>
</evidence>
<keyword evidence="4" id="KW-0472">Membrane</keyword>